<dbReference type="InterPro" id="IPR036271">
    <property type="entry name" value="Tet_transcr_reg_TetR-rel_C_sf"/>
</dbReference>
<dbReference type="OrthoDB" id="3784817at2"/>
<evidence type="ECO:0000256" key="1">
    <source>
        <dbReference type="ARBA" id="ARBA00023125"/>
    </source>
</evidence>
<dbReference type="PANTHER" id="PTHR30055:SF220">
    <property type="entry name" value="TETR-FAMILY REGULATORY PROTEIN"/>
    <property type="match status" value="1"/>
</dbReference>
<keyword evidence="5" id="KW-1185">Reference proteome</keyword>
<dbReference type="PRINTS" id="PR00455">
    <property type="entry name" value="HTHTETR"/>
</dbReference>
<protein>
    <submittedName>
        <fullName evidence="4">TetR family transcriptional regulator</fullName>
    </submittedName>
</protein>
<accession>A0A1Q9LK51</accession>
<dbReference type="PANTHER" id="PTHR30055">
    <property type="entry name" value="HTH-TYPE TRANSCRIPTIONAL REGULATOR RUTR"/>
    <property type="match status" value="1"/>
</dbReference>
<evidence type="ECO:0000256" key="2">
    <source>
        <dbReference type="PROSITE-ProRule" id="PRU00335"/>
    </source>
</evidence>
<proteinExistence type="predicted"/>
<dbReference type="InterPro" id="IPR001647">
    <property type="entry name" value="HTH_TetR"/>
</dbReference>
<comment type="caution">
    <text evidence="4">The sequence shown here is derived from an EMBL/GenBank/DDBJ whole genome shotgun (WGS) entry which is preliminary data.</text>
</comment>
<dbReference type="SUPFAM" id="SSF46689">
    <property type="entry name" value="Homeodomain-like"/>
    <property type="match status" value="1"/>
</dbReference>
<dbReference type="GO" id="GO:0000976">
    <property type="term" value="F:transcription cis-regulatory region binding"/>
    <property type="evidence" value="ECO:0007669"/>
    <property type="project" value="TreeGrafter"/>
</dbReference>
<sequence>MTTGEGDLRARIVTAALHLLTEGGVEAVSTRAVSAAAGTQPPTIYRFFGDMQQLLDAVAVRGFEDYLAAKTRPEPAADPVENLRRGWDLHVDFGLANPAVYRLMYARLRTTEQRSPALAATTDVLAQHIHRIAVAGRLRVPEARAAALVHAAGSGTTLSLIATPPPERDPDLSPTAREAVIAAITTEGAAATPGPGAAAITLRASLDDLDRLSAGEKALLAEWLDRVAR</sequence>
<evidence type="ECO:0000259" key="3">
    <source>
        <dbReference type="PROSITE" id="PS50977"/>
    </source>
</evidence>
<dbReference type="InterPro" id="IPR050109">
    <property type="entry name" value="HTH-type_TetR-like_transc_reg"/>
</dbReference>
<dbReference type="SUPFAM" id="SSF48498">
    <property type="entry name" value="Tetracyclin repressor-like, C-terminal domain"/>
    <property type="match status" value="1"/>
</dbReference>
<evidence type="ECO:0000313" key="4">
    <source>
        <dbReference type="EMBL" id="OLR92408.1"/>
    </source>
</evidence>
<gene>
    <name evidence="4" type="ORF">BJP25_20185</name>
</gene>
<dbReference type="Proteomes" id="UP000186040">
    <property type="component" value="Unassembled WGS sequence"/>
</dbReference>
<dbReference type="STRING" id="1193682.BJP25_20185"/>
<dbReference type="RefSeq" id="WP_075975551.1">
    <property type="nucleotide sequence ID" value="NZ_MKQR01000016.1"/>
</dbReference>
<organism evidence="4 5">
    <name type="scientific">Actinokineospora bangkokensis</name>
    <dbReference type="NCBI Taxonomy" id="1193682"/>
    <lineage>
        <taxon>Bacteria</taxon>
        <taxon>Bacillati</taxon>
        <taxon>Actinomycetota</taxon>
        <taxon>Actinomycetes</taxon>
        <taxon>Pseudonocardiales</taxon>
        <taxon>Pseudonocardiaceae</taxon>
        <taxon>Actinokineospora</taxon>
    </lineage>
</organism>
<dbReference type="AlphaFoldDB" id="A0A1Q9LK51"/>
<dbReference type="GO" id="GO:0003700">
    <property type="term" value="F:DNA-binding transcription factor activity"/>
    <property type="evidence" value="ECO:0007669"/>
    <property type="project" value="TreeGrafter"/>
</dbReference>
<evidence type="ECO:0000313" key="5">
    <source>
        <dbReference type="Proteomes" id="UP000186040"/>
    </source>
</evidence>
<dbReference type="EMBL" id="MKQR01000016">
    <property type="protein sequence ID" value="OLR92408.1"/>
    <property type="molecule type" value="Genomic_DNA"/>
</dbReference>
<dbReference type="Gene3D" id="1.10.357.10">
    <property type="entry name" value="Tetracycline Repressor, domain 2"/>
    <property type="match status" value="1"/>
</dbReference>
<dbReference type="InterPro" id="IPR009057">
    <property type="entry name" value="Homeodomain-like_sf"/>
</dbReference>
<dbReference type="PROSITE" id="PS50977">
    <property type="entry name" value="HTH_TETR_2"/>
    <property type="match status" value="1"/>
</dbReference>
<name>A0A1Q9LK51_9PSEU</name>
<feature type="DNA-binding region" description="H-T-H motif" evidence="2">
    <location>
        <begin position="29"/>
        <end position="48"/>
    </location>
</feature>
<reference evidence="4 5" key="1">
    <citation type="submission" date="2016-10" db="EMBL/GenBank/DDBJ databases">
        <title>The Draft Genome Sequence of Actinokineospora bangkokensis 44EHWT reveals the biosynthetic pathway of antifungal compounds Thailandins with unusual extender unit butylmalonyl-CoA.</title>
        <authorList>
            <person name="Greule A."/>
            <person name="Intra B."/>
            <person name="Flemming S."/>
            <person name="Rommel M.G."/>
            <person name="Panbangred W."/>
            <person name="Bechthold A."/>
        </authorList>
    </citation>
    <scope>NUCLEOTIDE SEQUENCE [LARGE SCALE GENOMIC DNA]</scope>
    <source>
        <strain evidence="4 5">44EHW</strain>
    </source>
</reference>
<dbReference type="Pfam" id="PF00440">
    <property type="entry name" value="TetR_N"/>
    <property type="match status" value="1"/>
</dbReference>
<keyword evidence="1 2" id="KW-0238">DNA-binding</keyword>
<feature type="domain" description="HTH tetR-type" evidence="3">
    <location>
        <begin position="6"/>
        <end position="66"/>
    </location>
</feature>